<keyword evidence="4" id="KW-1185">Reference proteome</keyword>
<proteinExistence type="predicted"/>
<evidence type="ECO:0000256" key="2">
    <source>
        <dbReference type="SAM" id="Phobius"/>
    </source>
</evidence>
<organism evidence="3 4">
    <name type="scientific">Aspergillus granulosus</name>
    <dbReference type="NCBI Taxonomy" id="176169"/>
    <lineage>
        <taxon>Eukaryota</taxon>
        <taxon>Fungi</taxon>
        <taxon>Dikarya</taxon>
        <taxon>Ascomycota</taxon>
        <taxon>Pezizomycotina</taxon>
        <taxon>Eurotiomycetes</taxon>
        <taxon>Eurotiomycetidae</taxon>
        <taxon>Eurotiales</taxon>
        <taxon>Aspergillaceae</taxon>
        <taxon>Aspergillus</taxon>
        <taxon>Aspergillus subgen. Nidulantes</taxon>
    </lineage>
</organism>
<protein>
    <submittedName>
        <fullName evidence="3">Uncharacterized protein</fullName>
    </submittedName>
</protein>
<keyword evidence="2" id="KW-0472">Membrane</keyword>
<evidence type="ECO:0000313" key="4">
    <source>
        <dbReference type="Proteomes" id="UP001610334"/>
    </source>
</evidence>
<evidence type="ECO:0000313" key="3">
    <source>
        <dbReference type="EMBL" id="KAL2812529.1"/>
    </source>
</evidence>
<dbReference type="EMBL" id="JBFXLT010000047">
    <property type="protein sequence ID" value="KAL2812529.1"/>
    <property type="molecule type" value="Genomic_DNA"/>
</dbReference>
<feature type="transmembrane region" description="Helical" evidence="2">
    <location>
        <begin position="56"/>
        <end position="73"/>
    </location>
</feature>
<feature type="region of interest" description="Disordered" evidence="1">
    <location>
        <begin position="1"/>
        <end position="36"/>
    </location>
</feature>
<comment type="caution">
    <text evidence="3">The sequence shown here is derived from an EMBL/GenBank/DDBJ whole genome shotgun (WGS) entry which is preliminary data.</text>
</comment>
<accession>A0ABR4HAM2</accession>
<reference evidence="3 4" key="1">
    <citation type="submission" date="2024-07" db="EMBL/GenBank/DDBJ databases">
        <title>Section-level genome sequencing and comparative genomics of Aspergillus sections Usti and Cavernicolus.</title>
        <authorList>
            <consortium name="Lawrence Berkeley National Laboratory"/>
            <person name="Nybo J.L."/>
            <person name="Vesth T.C."/>
            <person name="Theobald S."/>
            <person name="Frisvad J.C."/>
            <person name="Larsen T.O."/>
            <person name="Kjaerboelling I."/>
            <person name="Rothschild-Mancinelli K."/>
            <person name="Lyhne E.K."/>
            <person name="Kogle M.E."/>
            <person name="Barry K."/>
            <person name="Clum A."/>
            <person name="Na H."/>
            <person name="Ledsgaard L."/>
            <person name="Lin J."/>
            <person name="Lipzen A."/>
            <person name="Kuo A."/>
            <person name="Riley R."/>
            <person name="Mondo S."/>
            <person name="Labutti K."/>
            <person name="Haridas S."/>
            <person name="Pangalinan J."/>
            <person name="Salamov A.A."/>
            <person name="Simmons B.A."/>
            <person name="Magnuson J.K."/>
            <person name="Chen J."/>
            <person name="Drula E."/>
            <person name="Henrissat B."/>
            <person name="Wiebenga A."/>
            <person name="Lubbers R.J."/>
            <person name="Gomes A.C."/>
            <person name="Makela M.R."/>
            <person name="Stajich J."/>
            <person name="Grigoriev I.V."/>
            <person name="Mortensen U.H."/>
            <person name="De Vries R.P."/>
            <person name="Baker S.E."/>
            <person name="Andersen M.R."/>
        </authorList>
    </citation>
    <scope>NUCLEOTIDE SEQUENCE [LARGE SCALE GENOMIC DNA]</scope>
    <source>
        <strain evidence="3 4">CBS 588.65</strain>
    </source>
</reference>
<gene>
    <name evidence="3" type="ORF">BJX63DRAFT_396565</name>
</gene>
<keyword evidence="2" id="KW-0812">Transmembrane</keyword>
<name>A0ABR4HAM2_9EURO</name>
<sequence length="115" mass="12576">MTLSRPWMPAVRIPTTQGEAEASDPPDVRSGVLEGQMTEIPRTLPMKKTRRRQRKWRVTLGMFLLGDLISPAVPTTISGVKVKGSALLIIVAIAAMRRPSAPGRIRVFVAPGSFQ</sequence>
<dbReference type="Proteomes" id="UP001610334">
    <property type="component" value="Unassembled WGS sequence"/>
</dbReference>
<keyword evidence="2" id="KW-1133">Transmembrane helix</keyword>
<evidence type="ECO:0000256" key="1">
    <source>
        <dbReference type="SAM" id="MobiDB-lite"/>
    </source>
</evidence>